<evidence type="ECO:0000256" key="1">
    <source>
        <dbReference type="SAM" id="MobiDB-lite"/>
    </source>
</evidence>
<sequence>MKTAVPSVNLPRSSVDSSRKSNHVLSALREQRQIKTSSLKNESTTYTIQQQTLEEPSDFNTDNNFQDSEVLDDQMDQIDQRLVENQTKNYEKFNLQTDQDFGTEEMSSVKSNIGMSIKQFKNVATQDQNDVAKDENNVITN</sequence>
<evidence type="ECO:0000313" key="3">
    <source>
        <dbReference type="Proteomes" id="UP000826195"/>
    </source>
</evidence>
<comment type="caution">
    <text evidence="2">The sequence shown here is derived from an EMBL/GenBank/DDBJ whole genome shotgun (WGS) entry which is preliminary data.</text>
</comment>
<gene>
    <name evidence="2" type="ORF">KQX54_012719</name>
</gene>
<proteinExistence type="predicted"/>
<dbReference type="Proteomes" id="UP000826195">
    <property type="component" value="Unassembled WGS sequence"/>
</dbReference>
<organism evidence="2 3">
    <name type="scientific">Cotesia glomerata</name>
    <name type="common">Lepidopteran parasitic wasp</name>
    <name type="synonym">Apanteles glomeratus</name>
    <dbReference type="NCBI Taxonomy" id="32391"/>
    <lineage>
        <taxon>Eukaryota</taxon>
        <taxon>Metazoa</taxon>
        <taxon>Ecdysozoa</taxon>
        <taxon>Arthropoda</taxon>
        <taxon>Hexapoda</taxon>
        <taxon>Insecta</taxon>
        <taxon>Pterygota</taxon>
        <taxon>Neoptera</taxon>
        <taxon>Endopterygota</taxon>
        <taxon>Hymenoptera</taxon>
        <taxon>Apocrita</taxon>
        <taxon>Ichneumonoidea</taxon>
        <taxon>Braconidae</taxon>
        <taxon>Microgastrinae</taxon>
        <taxon>Cotesia</taxon>
    </lineage>
</organism>
<feature type="region of interest" description="Disordered" evidence="1">
    <location>
        <begin position="1"/>
        <end position="66"/>
    </location>
</feature>
<keyword evidence="3" id="KW-1185">Reference proteome</keyword>
<evidence type="ECO:0000313" key="2">
    <source>
        <dbReference type="EMBL" id="KAH0549697.1"/>
    </source>
</evidence>
<accession>A0AAV7IF08</accession>
<feature type="compositionally biased region" description="Polar residues" evidence="1">
    <location>
        <begin position="34"/>
        <end position="66"/>
    </location>
</feature>
<dbReference type="AlphaFoldDB" id="A0AAV7IF08"/>
<protein>
    <submittedName>
        <fullName evidence="2">Uncharacterized protein</fullName>
    </submittedName>
</protein>
<dbReference type="EMBL" id="JAHXZJ010001864">
    <property type="protein sequence ID" value="KAH0549697.1"/>
    <property type="molecule type" value="Genomic_DNA"/>
</dbReference>
<name>A0AAV7IF08_COTGL</name>
<reference evidence="2 3" key="1">
    <citation type="journal article" date="2021" name="J. Hered.">
        <title>A chromosome-level genome assembly of the parasitoid wasp, Cotesia glomerata (Hymenoptera: Braconidae).</title>
        <authorList>
            <person name="Pinto B.J."/>
            <person name="Weis J.J."/>
            <person name="Gamble T."/>
            <person name="Ode P.J."/>
            <person name="Paul R."/>
            <person name="Zaspel J.M."/>
        </authorList>
    </citation>
    <scope>NUCLEOTIDE SEQUENCE [LARGE SCALE GENOMIC DNA]</scope>
    <source>
        <strain evidence="2">CgM1</strain>
    </source>
</reference>